<evidence type="ECO:0000259" key="1">
    <source>
        <dbReference type="SMART" id="SM00993"/>
    </source>
</evidence>
<dbReference type="GO" id="GO:0005634">
    <property type="term" value="C:nucleus"/>
    <property type="evidence" value="ECO:0007669"/>
    <property type="project" value="TreeGrafter"/>
</dbReference>
<dbReference type="SMART" id="SM00993">
    <property type="entry name" value="YL1_C"/>
    <property type="match status" value="1"/>
</dbReference>
<dbReference type="PANTHER" id="PTHR13275">
    <property type="entry name" value="YL-1 PROTEIN TRANSCRIPTION FACTOR-LIKE 1"/>
    <property type="match status" value="1"/>
</dbReference>
<organism evidence="2 3">
    <name type="scientific">Oesophagostomum dentatum</name>
    <name type="common">Nodular worm</name>
    <dbReference type="NCBI Taxonomy" id="61180"/>
    <lineage>
        <taxon>Eukaryota</taxon>
        <taxon>Metazoa</taxon>
        <taxon>Ecdysozoa</taxon>
        <taxon>Nematoda</taxon>
        <taxon>Chromadorea</taxon>
        <taxon>Rhabditida</taxon>
        <taxon>Rhabditina</taxon>
        <taxon>Rhabditomorpha</taxon>
        <taxon>Strongyloidea</taxon>
        <taxon>Strongylidae</taxon>
        <taxon>Oesophagostomum</taxon>
    </lineage>
</organism>
<name>A0A0B1TLY8_OESDE</name>
<evidence type="ECO:0000313" key="2">
    <source>
        <dbReference type="EMBL" id="KHJ98558.1"/>
    </source>
</evidence>
<dbReference type="PANTHER" id="PTHR13275:SF4">
    <property type="entry name" value="VACUOLAR PROTEIN SORTING-ASSOCIATED PROTEIN 72 HOMOLOG"/>
    <property type="match status" value="1"/>
</dbReference>
<reference evidence="2 3" key="1">
    <citation type="submission" date="2014-03" db="EMBL/GenBank/DDBJ databases">
        <title>Draft genome of the hookworm Oesophagostomum dentatum.</title>
        <authorList>
            <person name="Mitreva M."/>
        </authorList>
    </citation>
    <scope>NUCLEOTIDE SEQUENCE [LARGE SCALE GENOMIC DNA]</scope>
    <source>
        <strain evidence="2 3">OD-Hann</strain>
    </source>
</reference>
<accession>A0A0B1TLY8</accession>
<dbReference type="OrthoDB" id="78296at2759"/>
<sequence length="153" mass="18001">MFEQDSCKFHREFTLNNEIPEERQVGRDADTEGGRLYFKHEEANANDAPAETRLSQYFRLLETKEQPRQENGEITLFLLPPCRDCALDVFKKPEVKPSFVCAVTGRPARYRDPVTGLPYSTPFTFKIIRDKYHKYLKTIKDNPEVVEYMKQFE</sequence>
<protein>
    <submittedName>
        <fullName evidence="2">YL1 nuclear protein</fullName>
    </submittedName>
</protein>
<dbReference type="Proteomes" id="UP000053660">
    <property type="component" value="Unassembled WGS sequence"/>
</dbReference>
<dbReference type="InterPro" id="IPR013272">
    <property type="entry name" value="Vps72/YL1_C"/>
</dbReference>
<feature type="domain" description="Vps72/YL1 C-terminal" evidence="1">
    <location>
        <begin position="99"/>
        <end position="128"/>
    </location>
</feature>
<dbReference type="AlphaFoldDB" id="A0A0B1TLY8"/>
<dbReference type="Pfam" id="PF08265">
    <property type="entry name" value="YL1_C"/>
    <property type="match status" value="1"/>
</dbReference>
<keyword evidence="3" id="KW-1185">Reference proteome</keyword>
<dbReference type="EMBL" id="KN549299">
    <property type="protein sequence ID" value="KHJ98558.1"/>
    <property type="molecule type" value="Genomic_DNA"/>
</dbReference>
<gene>
    <name evidence="2" type="ORF">OESDEN_01471</name>
</gene>
<proteinExistence type="predicted"/>
<evidence type="ECO:0000313" key="3">
    <source>
        <dbReference type="Proteomes" id="UP000053660"/>
    </source>
</evidence>